<evidence type="ECO:0000259" key="2">
    <source>
        <dbReference type="PROSITE" id="PS50206"/>
    </source>
</evidence>
<comment type="caution">
    <text evidence="3">The sequence shown here is derived from an EMBL/GenBank/DDBJ whole genome shotgun (WGS) entry which is preliminary data.</text>
</comment>
<dbReference type="SUPFAM" id="SSF52821">
    <property type="entry name" value="Rhodanese/Cell cycle control phosphatase"/>
    <property type="match status" value="1"/>
</dbReference>
<feature type="domain" description="Rhodanese" evidence="2">
    <location>
        <begin position="18"/>
        <end position="110"/>
    </location>
</feature>
<organism evidence="3 4">
    <name type="scientific">Rhizobium altiplani</name>
    <dbReference type="NCBI Taxonomy" id="1864509"/>
    <lineage>
        <taxon>Bacteria</taxon>
        <taxon>Pseudomonadati</taxon>
        <taxon>Pseudomonadota</taxon>
        <taxon>Alphaproteobacteria</taxon>
        <taxon>Hyphomicrobiales</taxon>
        <taxon>Rhizobiaceae</taxon>
        <taxon>Rhizobium/Agrobacterium group</taxon>
        <taxon>Rhizobium</taxon>
    </lineage>
</organism>
<dbReference type="InterPro" id="IPR036873">
    <property type="entry name" value="Rhodanese-like_dom_sf"/>
</dbReference>
<dbReference type="Gene3D" id="6.10.140.1340">
    <property type="match status" value="1"/>
</dbReference>
<dbReference type="Proteomes" id="UP000068164">
    <property type="component" value="Unassembled WGS sequence"/>
</dbReference>
<dbReference type="InterPro" id="IPR021309">
    <property type="entry name" value="YgaP-like_TM"/>
</dbReference>
<dbReference type="Pfam" id="PF11127">
    <property type="entry name" value="YgaP-like_TM"/>
    <property type="match status" value="1"/>
</dbReference>
<dbReference type="OrthoDB" id="9807812at2"/>
<dbReference type="Gene3D" id="3.40.250.10">
    <property type="entry name" value="Rhodanese-like domain"/>
    <property type="match status" value="1"/>
</dbReference>
<proteinExistence type="predicted"/>
<dbReference type="PANTHER" id="PTHR43031:SF18">
    <property type="entry name" value="RHODANESE-RELATED SULFURTRANSFERASES"/>
    <property type="match status" value="1"/>
</dbReference>
<reference evidence="3 4" key="1">
    <citation type="submission" date="2015-11" db="EMBL/GenBank/DDBJ databases">
        <title>Draft Genome Sequence of the Strain BR 10423 (Rhizobium sp.) isolated from nodules of Mimosa pudica.</title>
        <authorList>
            <person name="Barauna A.C."/>
            <person name="Zilli J.E."/>
            <person name="Simoes-Araujo J.L."/>
            <person name="Reis V.M."/>
            <person name="James E.K."/>
            <person name="Reis F.B.Jr."/>
            <person name="Rouws L.F."/>
            <person name="Passos S.R."/>
            <person name="Gois S.R."/>
        </authorList>
    </citation>
    <scope>NUCLEOTIDE SEQUENCE [LARGE SCALE GENOMIC DNA]</scope>
    <source>
        <strain evidence="3 4">BR10423</strain>
    </source>
</reference>
<keyword evidence="1" id="KW-0812">Transmembrane</keyword>
<dbReference type="SMART" id="SM00450">
    <property type="entry name" value="RHOD"/>
    <property type="match status" value="1"/>
</dbReference>
<protein>
    <submittedName>
        <fullName evidence="3">Sulfurtransferase</fullName>
    </submittedName>
</protein>
<dbReference type="PROSITE" id="PS50206">
    <property type="entry name" value="RHODANESE_3"/>
    <property type="match status" value="1"/>
</dbReference>
<accession>A0A109JLU7</accession>
<dbReference type="AlphaFoldDB" id="A0A109JLU7"/>
<feature type="transmembrane region" description="Helical" evidence="1">
    <location>
        <begin position="146"/>
        <end position="166"/>
    </location>
</feature>
<gene>
    <name evidence="3" type="ORF">AS026_07610</name>
</gene>
<dbReference type="InterPro" id="IPR050229">
    <property type="entry name" value="GlpE_sulfurtransferase"/>
</dbReference>
<dbReference type="RefSeq" id="WP_062370990.1">
    <property type="nucleotide sequence ID" value="NZ_LNCD01000082.1"/>
</dbReference>
<evidence type="ECO:0000256" key="1">
    <source>
        <dbReference type="SAM" id="Phobius"/>
    </source>
</evidence>
<dbReference type="Pfam" id="PF00581">
    <property type="entry name" value="Rhodanese"/>
    <property type="match status" value="1"/>
</dbReference>
<dbReference type="EMBL" id="LNCD01000082">
    <property type="protein sequence ID" value="KWV51179.1"/>
    <property type="molecule type" value="Genomic_DNA"/>
</dbReference>
<keyword evidence="1" id="KW-1133">Transmembrane helix</keyword>
<evidence type="ECO:0000313" key="4">
    <source>
        <dbReference type="Proteomes" id="UP000068164"/>
    </source>
</evidence>
<keyword evidence="4" id="KW-1185">Reference proteome</keyword>
<sequence>MTQSMKVVTPRQAKEWIGAGEAVLIDVREPEEFRSEHIASALSLPLSEVGNLTRVLSVPAGRKVVFQCLKGGRGQQACERLVAQEGSEYPVFNLEGGIAAWKAEGLPVVGTAAPRLTIFRQVQIVVGFLVLLSVLAGFFISPAGFVVAGLFGAALAFAGISGWCGMAKLLNLMPWNQPA</sequence>
<feature type="transmembrane region" description="Helical" evidence="1">
    <location>
        <begin position="122"/>
        <end position="140"/>
    </location>
</feature>
<dbReference type="PANTHER" id="PTHR43031">
    <property type="entry name" value="FAD-DEPENDENT OXIDOREDUCTASE"/>
    <property type="match status" value="1"/>
</dbReference>
<keyword evidence="1" id="KW-0472">Membrane</keyword>
<dbReference type="CDD" id="cd00158">
    <property type="entry name" value="RHOD"/>
    <property type="match status" value="1"/>
</dbReference>
<dbReference type="InterPro" id="IPR001763">
    <property type="entry name" value="Rhodanese-like_dom"/>
</dbReference>
<evidence type="ECO:0000313" key="3">
    <source>
        <dbReference type="EMBL" id="KWV51179.1"/>
    </source>
</evidence>
<name>A0A109JLU7_9HYPH</name>